<dbReference type="InterPro" id="IPR036867">
    <property type="entry name" value="R3H_dom_sf"/>
</dbReference>
<evidence type="ECO:0000256" key="3">
    <source>
        <dbReference type="SAM" id="SignalP"/>
    </source>
</evidence>
<feature type="chain" id="PRO_5031477211" description="R3H domain-containing protein" evidence="3">
    <location>
        <begin position="30"/>
        <end position="595"/>
    </location>
</feature>
<name>A0A7S4NRC7_GUITH</name>
<dbReference type="Gene3D" id="3.90.320.10">
    <property type="match status" value="1"/>
</dbReference>
<feature type="domain" description="R3H" evidence="4">
    <location>
        <begin position="396"/>
        <end position="479"/>
    </location>
</feature>
<evidence type="ECO:0000256" key="1">
    <source>
        <dbReference type="ARBA" id="ARBA00009797"/>
    </source>
</evidence>
<gene>
    <name evidence="5" type="ORF">GTHE00462_LOCUS16799</name>
</gene>
<dbReference type="EMBL" id="HBKN01021384">
    <property type="protein sequence ID" value="CAE2302575.1"/>
    <property type="molecule type" value="Transcribed_RNA"/>
</dbReference>
<feature type="signal peptide" evidence="3">
    <location>
        <begin position="1"/>
        <end position="29"/>
    </location>
</feature>
<feature type="compositionally biased region" description="Low complexity" evidence="2">
    <location>
        <begin position="575"/>
        <end position="586"/>
    </location>
</feature>
<dbReference type="Pfam" id="PF09810">
    <property type="entry name" value="Exo5"/>
    <property type="match status" value="2"/>
</dbReference>
<dbReference type="InterPro" id="IPR011604">
    <property type="entry name" value="PDDEXK-like_dom_sf"/>
</dbReference>
<dbReference type="InterPro" id="IPR001374">
    <property type="entry name" value="R3H_dom"/>
</dbReference>
<protein>
    <recommendedName>
        <fullName evidence="4">R3H domain-containing protein</fullName>
    </recommendedName>
</protein>
<comment type="similarity">
    <text evidence="1">Belongs to the EXO5 family.</text>
</comment>
<proteinExistence type="inferred from homology"/>
<dbReference type="GO" id="GO:0036297">
    <property type="term" value="P:interstrand cross-link repair"/>
    <property type="evidence" value="ECO:0007669"/>
    <property type="project" value="TreeGrafter"/>
</dbReference>
<evidence type="ECO:0000256" key="2">
    <source>
        <dbReference type="SAM" id="MobiDB-lite"/>
    </source>
</evidence>
<dbReference type="AlphaFoldDB" id="A0A7S4NRC7"/>
<dbReference type="Gene3D" id="3.30.1370.50">
    <property type="entry name" value="R3H-like domain"/>
    <property type="match status" value="1"/>
</dbReference>
<organism evidence="5">
    <name type="scientific">Guillardia theta</name>
    <name type="common">Cryptophyte</name>
    <name type="synonym">Cryptomonas phi</name>
    <dbReference type="NCBI Taxonomy" id="55529"/>
    <lineage>
        <taxon>Eukaryota</taxon>
        <taxon>Cryptophyceae</taxon>
        <taxon>Pyrenomonadales</taxon>
        <taxon>Geminigeraceae</taxon>
        <taxon>Guillardia</taxon>
    </lineage>
</organism>
<dbReference type="GO" id="GO:0003676">
    <property type="term" value="F:nucleic acid binding"/>
    <property type="evidence" value="ECO:0007669"/>
    <property type="project" value="UniProtKB-UniRule"/>
</dbReference>
<dbReference type="PROSITE" id="PS51061">
    <property type="entry name" value="R3H"/>
    <property type="match status" value="1"/>
</dbReference>
<dbReference type="PANTHER" id="PTHR14464:SF4">
    <property type="entry name" value="EXONUCLEASE V"/>
    <property type="match status" value="1"/>
</dbReference>
<dbReference type="GO" id="GO:0045145">
    <property type="term" value="F:single-stranded DNA 5'-3' DNA exonuclease activity"/>
    <property type="evidence" value="ECO:0007669"/>
    <property type="project" value="InterPro"/>
</dbReference>
<feature type="region of interest" description="Disordered" evidence="2">
    <location>
        <begin position="547"/>
        <end position="595"/>
    </location>
</feature>
<keyword evidence="3" id="KW-0732">Signal</keyword>
<dbReference type="PANTHER" id="PTHR14464">
    <property type="entry name" value="EXONUCLEASE V"/>
    <property type="match status" value="1"/>
</dbReference>
<dbReference type="GO" id="GO:0005634">
    <property type="term" value="C:nucleus"/>
    <property type="evidence" value="ECO:0007669"/>
    <property type="project" value="TreeGrafter"/>
</dbReference>
<sequence>MINRDGESEARVTASRSLLFLLVLWASMASTIEFEVVSEEELLLIDAALQNATAIISSSPLHSGNAASSSRCPDIEDLGLAQGQETSSLADHAGEEEMSPWDLIRSWGRCSVYATQVCSQEWCEKQLDFTLRLRRGEEEETAGMMAGREHHLEAELEVHDIVDVEVATREDVLGLKILNLRTSAYQLCEGAACAREIPVFGMLGSLWVTGIIDELKLSKDGKLTLSELKTRARPSLPSEAQKRCTHLQLMMYKHLWDRLVTGGIDATRVAEFHRVDLDAKFSDSFQRAVRESRSRSCTLRELIADTSDLLAFCPNADSNFLVTYRHLGPPVVELGQVQLKFDQKLFLSVVSEKEKYWLGQRAAEPVRSSESWKCKFCPFSQICPSSPHYDPLPKQPERMELYEVEAERFSIRGLQEGRFDEEKIKEILAQWSGDGKILLPVSLTRQQRRRMHEICDEMGLGHETAETSQGRQLAITRPSWGAAGSDPPTGSKRCSKGTSAVAAPQDVEDKEQRGTPEKLRRVFVHEDPEAEPLDEDTAAQERMMLDEIQAMSVQENGQAAQRSTVPFLRAQQGNKKASSSARGRSSFQHPPSSSF</sequence>
<reference evidence="5" key="1">
    <citation type="submission" date="2021-01" db="EMBL/GenBank/DDBJ databases">
        <authorList>
            <person name="Corre E."/>
            <person name="Pelletier E."/>
            <person name="Niang G."/>
            <person name="Scheremetjew M."/>
            <person name="Finn R."/>
            <person name="Kale V."/>
            <person name="Holt S."/>
            <person name="Cochrane G."/>
            <person name="Meng A."/>
            <person name="Brown T."/>
            <person name="Cohen L."/>
        </authorList>
    </citation>
    <scope>NUCLEOTIDE SEQUENCE</scope>
    <source>
        <strain evidence="5">CCMP 2712</strain>
    </source>
</reference>
<evidence type="ECO:0000259" key="4">
    <source>
        <dbReference type="PROSITE" id="PS51061"/>
    </source>
</evidence>
<dbReference type="InterPro" id="IPR019190">
    <property type="entry name" value="EXOV"/>
</dbReference>
<evidence type="ECO:0000313" key="5">
    <source>
        <dbReference type="EMBL" id="CAE2302575.1"/>
    </source>
</evidence>
<accession>A0A7S4NRC7</accession>
<feature type="region of interest" description="Disordered" evidence="2">
    <location>
        <begin position="478"/>
        <end position="518"/>
    </location>
</feature>
<feature type="compositionally biased region" description="Polar residues" evidence="2">
    <location>
        <begin position="551"/>
        <end position="564"/>
    </location>
</feature>